<dbReference type="InterPro" id="IPR002110">
    <property type="entry name" value="Ankyrin_rpt"/>
</dbReference>
<dbReference type="AlphaFoldDB" id="F2UD42"/>
<dbReference type="OrthoDB" id="550424at2759"/>
<dbReference type="Gene3D" id="2.60.260.20">
    <property type="entry name" value="Urease metallochaperone UreE, N-terminal domain"/>
    <property type="match status" value="2"/>
</dbReference>
<dbReference type="EMBL" id="GL832969">
    <property type="protein sequence ID" value="EGD74537.1"/>
    <property type="molecule type" value="Genomic_DNA"/>
</dbReference>
<feature type="compositionally biased region" description="Low complexity" evidence="3">
    <location>
        <begin position="165"/>
        <end position="183"/>
    </location>
</feature>
<feature type="compositionally biased region" description="Low complexity" evidence="3">
    <location>
        <begin position="532"/>
        <end position="543"/>
    </location>
</feature>
<feature type="region of interest" description="Disordered" evidence="3">
    <location>
        <begin position="215"/>
        <end position="395"/>
    </location>
</feature>
<evidence type="ECO:0000313" key="5">
    <source>
        <dbReference type="EMBL" id="EGD74537.1"/>
    </source>
</evidence>
<dbReference type="GO" id="GO:0051082">
    <property type="term" value="F:unfolded protein binding"/>
    <property type="evidence" value="ECO:0007669"/>
    <property type="project" value="InterPro"/>
</dbReference>
<dbReference type="Pfam" id="PF01556">
    <property type="entry name" value="DnaJ_C"/>
    <property type="match status" value="1"/>
</dbReference>
<dbReference type="GO" id="GO:0005829">
    <property type="term" value="C:cytosol"/>
    <property type="evidence" value="ECO:0007669"/>
    <property type="project" value="TreeGrafter"/>
</dbReference>
<dbReference type="PANTHER" id="PTHR24078">
    <property type="entry name" value="DNAJ HOMOLOG SUBFAMILY C MEMBER"/>
    <property type="match status" value="1"/>
</dbReference>
<feature type="region of interest" description="Disordered" evidence="3">
    <location>
        <begin position="527"/>
        <end position="603"/>
    </location>
</feature>
<dbReference type="PRINTS" id="PR00625">
    <property type="entry name" value="JDOMAIN"/>
</dbReference>
<evidence type="ECO:0000256" key="3">
    <source>
        <dbReference type="SAM" id="MobiDB-lite"/>
    </source>
</evidence>
<reference evidence="5" key="1">
    <citation type="submission" date="2009-08" db="EMBL/GenBank/DDBJ databases">
        <title>Annotation of Salpingoeca rosetta.</title>
        <authorList>
            <consortium name="The Broad Institute Genome Sequencing Platform"/>
            <person name="Russ C."/>
            <person name="Cuomo C."/>
            <person name="Burger G."/>
            <person name="Gray M.W."/>
            <person name="Holland P.W.H."/>
            <person name="King N."/>
            <person name="Lang F.B.F."/>
            <person name="Roger A.J."/>
            <person name="Ruiz-Trillo I."/>
            <person name="Young S.K."/>
            <person name="Zeng Q."/>
            <person name="Gargeya S."/>
            <person name="Alvarado L."/>
            <person name="Berlin A."/>
            <person name="Chapman S.B."/>
            <person name="Chen Z."/>
            <person name="Freedman E."/>
            <person name="Gellesch M."/>
            <person name="Goldberg J."/>
            <person name="Griggs A."/>
            <person name="Gujja S."/>
            <person name="Heilman E."/>
            <person name="Heiman D."/>
            <person name="Howarth C."/>
            <person name="Mehta T."/>
            <person name="Neiman D."/>
            <person name="Pearson M."/>
            <person name="Roberts A."/>
            <person name="Saif S."/>
            <person name="Shea T."/>
            <person name="Shenoy N."/>
            <person name="Sisk P."/>
            <person name="Stolte C."/>
            <person name="Sykes S."/>
            <person name="White J."/>
            <person name="Yandava C."/>
            <person name="Haas B."/>
            <person name="Nusbaum C."/>
            <person name="Birren B."/>
        </authorList>
    </citation>
    <scope>NUCLEOTIDE SEQUENCE [LARGE SCALE GENOMIC DNA]</scope>
    <source>
        <strain evidence="5">ATCC 50818</strain>
    </source>
</reference>
<feature type="region of interest" description="Disordered" evidence="3">
    <location>
        <begin position="133"/>
        <end position="195"/>
    </location>
</feature>
<dbReference type="InterPro" id="IPR036869">
    <property type="entry name" value="J_dom_sf"/>
</dbReference>
<dbReference type="GO" id="GO:0006457">
    <property type="term" value="P:protein folding"/>
    <property type="evidence" value="ECO:0007669"/>
    <property type="project" value="InterPro"/>
</dbReference>
<dbReference type="PROSITE" id="PS50076">
    <property type="entry name" value="DNAJ_2"/>
    <property type="match status" value="1"/>
</dbReference>
<feature type="compositionally biased region" description="Basic and acidic residues" evidence="3">
    <location>
        <begin position="285"/>
        <end position="296"/>
    </location>
</feature>
<dbReference type="SUPFAM" id="SSF48403">
    <property type="entry name" value="Ankyrin repeat"/>
    <property type="match status" value="1"/>
</dbReference>
<dbReference type="SUPFAM" id="SSF49493">
    <property type="entry name" value="HSP40/DnaJ peptide-binding domain"/>
    <property type="match status" value="2"/>
</dbReference>
<sequence length="1207" mass="130910">MKDLYAVLGISAAEAAASEDALRRAYRAQALKWHPDKNNTKEAADKFHEAKQAFQVLSHPVRKQVYDNGLYASVEDIISNPLFDRADFNLQDALLTLKLQASYTRPRPHAHAHAPSPTQPHEPETHLFTATAAAAATHQHHPQQQRHSFSGRRATSMRDPRRWRQQQQAYQHQHQQQQQQQQQQGGGNWMPPSREHVRHSFIDDTNLHYSAHAFTSASQPQPQTRTQQKHTHQQPQPQTHTQHPQPQPSTTAATPSQRQHSQSFRHNRPTATTASHAHSPPRPHPKSEQPSPRRDGGVNSTTHPAQPPPSTPPGACSGRFSSSSSASTPSTSSSTLSPPTCPYTPVSATPHAAPPTHDSRPEDQHLHHHASSTPTAHDTASAAEHAHVTPGPSYKTLPVTLEELYNGFVKRLKTTRYVEVSPGTFDTEQIVLTVEAQAGYEDGTQITFAGAGNHLYGEDPFPVIITLQEQPHSVFRRQGADLHVLVRVPLLGALFGHTTDIPTITGGTHHLPMDSVMPGQVVTIPGLGMPCTSTPTAAAQSTQHEAKEAEQPQHHDGTHHHNNNNNNNNTTTTSSSSSSSNNARSNDKTNSSSSSSSSSSSKRMTASDFEKLTHTHGDLLVEFQISVPSTVKRHLQPESPDAPTSWRHVRLHCTACKDPFFESDNMDGSCFVHPGQLAGETSVRVSCNATQVDVQSTLQRWSCCGAEKGALGCEERGRHVASQEQVWRAKETAAYNSLRIAVRKNSYLTCAYHLLSCSHASLDTPATLAQQNGNFFALVLLLRAGADPPHLEGTAAALATAAARSKRVVRDFNRIITGDPHMVDLVARVPGAMQAAFTQAALRGDCDTAHLALSHSSVGPVKCGLRENREMAADLLHWCCEKGHVPCATLMLAAGHVPDATNDTLRRTPLMTAVACNEEEMVQLLLSSGADPNACADVLISPGKPRLVAERATRPLHIAVTKAHPRVVALLLQAGASVDWASPLDGRTALHLACQRGKAVVVRLLVASGARTNPADNRGVRPLTLALTEGKDRRVLTILQPAVVQEALQSMAGLTVVKLLYEHLMHKPLSAKCTSRLGLSQVDEPTTYLQVDRSVLRASITVLDSALRDLCTYASGTMTEATHARDTDDIGVSGRGDVHTAVVHALRVYESWCEGRDAPSAATLAKGRRALDALISCGIRVKTLLQKQLSDCEEEMLAASAQSQSQS</sequence>
<dbReference type="InParanoid" id="F2UD42"/>
<proteinExistence type="predicted"/>
<dbReference type="SMART" id="SM00271">
    <property type="entry name" value="DnaJ"/>
    <property type="match status" value="1"/>
</dbReference>
<feature type="domain" description="J" evidence="4">
    <location>
        <begin position="3"/>
        <end position="70"/>
    </location>
</feature>
<dbReference type="Pfam" id="PF00226">
    <property type="entry name" value="DnaJ"/>
    <property type="match status" value="1"/>
</dbReference>
<feature type="repeat" description="ANK" evidence="2">
    <location>
        <begin position="905"/>
        <end position="937"/>
    </location>
</feature>
<dbReference type="PROSITE" id="PS50088">
    <property type="entry name" value="ANK_REPEAT"/>
    <property type="match status" value="3"/>
</dbReference>
<dbReference type="PANTHER" id="PTHR24078:SF553">
    <property type="entry name" value="DNAJ HOMOLOG SUBFAMILY B MEMBER 5"/>
    <property type="match status" value="1"/>
</dbReference>
<feature type="compositionally biased region" description="Low complexity" evidence="3">
    <location>
        <begin position="591"/>
        <end position="601"/>
    </location>
</feature>
<feature type="compositionally biased region" description="Low complexity" evidence="3">
    <location>
        <begin position="563"/>
        <end position="582"/>
    </location>
</feature>
<protein>
    <recommendedName>
        <fullName evidence="4">J domain-containing protein</fullName>
    </recommendedName>
</protein>
<dbReference type="eggNOG" id="KOG4177">
    <property type="taxonomic scope" value="Eukaryota"/>
</dbReference>
<dbReference type="InterPro" id="IPR036770">
    <property type="entry name" value="Ankyrin_rpt-contain_sf"/>
</dbReference>
<dbReference type="InterPro" id="IPR001623">
    <property type="entry name" value="DnaJ_domain"/>
</dbReference>
<feature type="compositionally biased region" description="Basic and acidic residues" evidence="3">
    <location>
        <begin position="544"/>
        <end position="556"/>
    </location>
</feature>
<accession>F2UD42</accession>
<dbReference type="KEGG" id="sre:PTSG_05901"/>
<dbReference type="InterPro" id="IPR051339">
    <property type="entry name" value="DnaJ_subfamily_B"/>
</dbReference>
<dbReference type="SMART" id="SM00248">
    <property type="entry name" value="ANK"/>
    <property type="match status" value="5"/>
</dbReference>
<feature type="repeat" description="ANK" evidence="2">
    <location>
        <begin position="985"/>
        <end position="1017"/>
    </location>
</feature>
<feature type="compositionally biased region" description="Low complexity" evidence="3">
    <location>
        <begin position="321"/>
        <end position="338"/>
    </location>
</feature>
<dbReference type="SUPFAM" id="SSF46565">
    <property type="entry name" value="Chaperone J-domain"/>
    <property type="match status" value="1"/>
</dbReference>
<dbReference type="Gene3D" id="1.10.287.110">
    <property type="entry name" value="DnaJ domain"/>
    <property type="match status" value="1"/>
</dbReference>
<organism evidence="6">
    <name type="scientific">Salpingoeca rosetta (strain ATCC 50818 / BSB-021)</name>
    <dbReference type="NCBI Taxonomy" id="946362"/>
    <lineage>
        <taxon>Eukaryota</taxon>
        <taxon>Choanoflagellata</taxon>
        <taxon>Craspedida</taxon>
        <taxon>Salpingoecidae</taxon>
        <taxon>Salpingoeca</taxon>
    </lineage>
</organism>
<dbReference type="InterPro" id="IPR008971">
    <property type="entry name" value="HSP40/DnaJ_pept-bd"/>
</dbReference>
<dbReference type="CDD" id="cd10747">
    <property type="entry name" value="DnaJ_C"/>
    <property type="match status" value="1"/>
</dbReference>
<dbReference type="Gene3D" id="1.25.40.20">
    <property type="entry name" value="Ankyrin repeat-containing domain"/>
    <property type="match status" value="2"/>
</dbReference>
<dbReference type="RefSeq" id="XP_004992794.1">
    <property type="nucleotide sequence ID" value="XM_004992737.1"/>
</dbReference>
<dbReference type="GO" id="GO:0051087">
    <property type="term" value="F:protein-folding chaperone binding"/>
    <property type="evidence" value="ECO:0007669"/>
    <property type="project" value="TreeGrafter"/>
</dbReference>
<dbReference type="PROSITE" id="PS50297">
    <property type="entry name" value="ANK_REP_REGION"/>
    <property type="match status" value="3"/>
</dbReference>
<dbReference type="CDD" id="cd06257">
    <property type="entry name" value="DnaJ"/>
    <property type="match status" value="1"/>
</dbReference>
<dbReference type="eggNOG" id="KOG0714">
    <property type="taxonomic scope" value="Eukaryota"/>
</dbReference>
<dbReference type="Pfam" id="PF12796">
    <property type="entry name" value="Ank_2"/>
    <property type="match status" value="2"/>
</dbReference>
<feature type="repeat" description="ANK" evidence="2">
    <location>
        <begin position="951"/>
        <end position="983"/>
    </location>
</feature>
<feature type="compositionally biased region" description="Low complexity" evidence="3">
    <location>
        <begin position="215"/>
        <end position="226"/>
    </location>
</feature>
<dbReference type="GeneID" id="16073365"/>
<keyword evidence="1" id="KW-0143">Chaperone</keyword>
<dbReference type="STRING" id="946362.F2UD42"/>
<dbReference type="Proteomes" id="UP000007799">
    <property type="component" value="Unassembled WGS sequence"/>
</dbReference>
<feature type="compositionally biased region" description="Low complexity" evidence="3">
    <location>
        <begin position="233"/>
        <end position="257"/>
    </location>
</feature>
<evidence type="ECO:0000259" key="4">
    <source>
        <dbReference type="PROSITE" id="PS50076"/>
    </source>
</evidence>
<name>F2UD42_SALR5</name>
<keyword evidence="6" id="KW-1185">Reference proteome</keyword>
<keyword evidence="2" id="KW-0040">ANK repeat</keyword>
<dbReference type="InterPro" id="IPR002939">
    <property type="entry name" value="DnaJ_C"/>
</dbReference>
<evidence type="ECO:0000313" key="6">
    <source>
        <dbReference type="Proteomes" id="UP000007799"/>
    </source>
</evidence>
<evidence type="ECO:0000256" key="1">
    <source>
        <dbReference type="ARBA" id="ARBA00023186"/>
    </source>
</evidence>
<evidence type="ECO:0000256" key="2">
    <source>
        <dbReference type="PROSITE-ProRule" id="PRU00023"/>
    </source>
</evidence>
<gene>
    <name evidence="5" type="ORF">PTSG_05901</name>
</gene>